<dbReference type="Pfam" id="PF07963">
    <property type="entry name" value="N_methyl"/>
    <property type="match status" value="1"/>
</dbReference>
<reference evidence="5" key="1">
    <citation type="submission" date="2016-11" db="EMBL/GenBank/DDBJ databases">
        <authorList>
            <person name="Jaros S."/>
            <person name="Januszkiewicz K."/>
            <person name="Wedrychowicz H."/>
        </authorList>
    </citation>
    <scope>NUCLEOTIDE SEQUENCE [LARGE SCALE GENOMIC DNA]</scope>
    <source>
        <strain evidence="5">DSM 4029</strain>
    </source>
</reference>
<sequence>MKAKKQAARRGRQGFTLVEVIVVLVILAVLAALLIPSMVKWIDKSHEKICQVNRSDIARFYQAALPLEPELQRDSQNGQADKVLPFLRETGYVEEGMKCPDGGAYLSLYDNVNGGVIFVCSKHLGDVSEAVKNQVNTGTIYEYGSSALKNYIDIMGDDTLSKDEKQKRLKELGIESIFANKDPSLINNESFRNAVYKKNGGWGELKADGQTFYVQPYYNTVKQDKTENSLVIFANTNPNNSGNWTANYIYNRDDGSWYQCATGSKSINGKSWSDIKYDLENEKTYNGSPQWVKVDKVFGLPDGTEGA</sequence>
<evidence type="ECO:0000313" key="3">
    <source>
        <dbReference type="EMBL" id="MZL70425.1"/>
    </source>
</evidence>
<evidence type="ECO:0000313" key="6">
    <source>
        <dbReference type="Proteomes" id="UP000474718"/>
    </source>
</evidence>
<evidence type="ECO:0000313" key="4">
    <source>
        <dbReference type="EMBL" id="SHG33079.1"/>
    </source>
</evidence>
<reference evidence="4" key="2">
    <citation type="submission" date="2016-11" db="EMBL/GenBank/DDBJ databases">
        <authorList>
            <person name="Varghese N."/>
            <person name="Submissions S."/>
        </authorList>
    </citation>
    <scope>NUCLEOTIDE SEQUENCE</scope>
    <source>
        <strain evidence="4">DSM 4029</strain>
    </source>
</reference>
<dbReference type="InterPro" id="IPR040599">
    <property type="entry name" value="PilJ_C"/>
</dbReference>
<comment type="caution">
    <text evidence="4">The sequence shown here is derived from an EMBL/GenBank/DDBJ whole genome shotgun (WGS) entry which is preliminary data.</text>
</comment>
<feature type="domain" description="Pilin PilJ C-terminal" evidence="2">
    <location>
        <begin position="190"/>
        <end position="264"/>
    </location>
</feature>
<keyword evidence="1" id="KW-0812">Transmembrane</keyword>
<dbReference type="PROSITE" id="PS00409">
    <property type="entry name" value="PROKAR_NTER_METHYL"/>
    <property type="match status" value="1"/>
</dbReference>
<dbReference type="AlphaFoldDB" id="A0AAQ1RWG1"/>
<dbReference type="RefSeq" id="WP_044992140.1">
    <property type="nucleotide sequence ID" value="NZ_FQVY01000003.1"/>
</dbReference>
<proteinExistence type="predicted"/>
<dbReference type="EMBL" id="WWVX01000008">
    <property type="protein sequence ID" value="MZL70425.1"/>
    <property type="molecule type" value="Genomic_DNA"/>
</dbReference>
<dbReference type="NCBIfam" id="TIGR02532">
    <property type="entry name" value="IV_pilin_GFxxxE"/>
    <property type="match status" value="1"/>
</dbReference>
<feature type="transmembrane region" description="Helical" evidence="1">
    <location>
        <begin position="20"/>
        <end position="42"/>
    </location>
</feature>
<dbReference type="Proteomes" id="UP000474718">
    <property type="component" value="Unassembled WGS sequence"/>
</dbReference>
<accession>A0AAQ1RWG1</accession>
<gene>
    <name evidence="3" type="ORF">GT747_11740</name>
    <name evidence="4" type="ORF">SAMN05444424_2134</name>
</gene>
<dbReference type="Gene3D" id="3.30.1690.20">
    <property type="match status" value="1"/>
</dbReference>
<keyword evidence="6" id="KW-1185">Reference proteome</keyword>
<organism evidence="4 5">
    <name type="scientific">Bittarella massiliensis</name>
    <name type="common">ex Durand et al. 2017</name>
    <dbReference type="NCBI Taxonomy" id="1720313"/>
    <lineage>
        <taxon>Bacteria</taxon>
        <taxon>Bacillati</taxon>
        <taxon>Bacillota</taxon>
        <taxon>Clostridia</taxon>
        <taxon>Eubacteriales</taxon>
        <taxon>Oscillospiraceae</taxon>
        <taxon>Bittarella (ex Durand et al. 2017)</taxon>
    </lineage>
</organism>
<dbReference type="SUPFAM" id="SSF54523">
    <property type="entry name" value="Pili subunits"/>
    <property type="match status" value="1"/>
</dbReference>
<dbReference type="InterPro" id="IPR012902">
    <property type="entry name" value="N_methyl_site"/>
</dbReference>
<reference evidence="3 6" key="3">
    <citation type="journal article" date="2019" name="Nat. Med.">
        <title>A library of human gut bacterial isolates paired with longitudinal multiomics data enables mechanistic microbiome research.</title>
        <authorList>
            <person name="Poyet M."/>
            <person name="Groussin M."/>
            <person name="Gibbons S.M."/>
            <person name="Avila-Pacheco J."/>
            <person name="Jiang X."/>
            <person name="Kearney S.M."/>
            <person name="Perrotta A.R."/>
            <person name="Berdy B."/>
            <person name="Zhao S."/>
            <person name="Lieberman T.D."/>
            <person name="Swanson P.K."/>
            <person name="Smith M."/>
            <person name="Roesemann S."/>
            <person name="Alexander J.E."/>
            <person name="Rich S.A."/>
            <person name="Livny J."/>
            <person name="Vlamakis H."/>
            <person name="Clish C."/>
            <person name="Bullock K."/>
            <person name="Deik A."/>
            <person name="Scott J."/>
            <person name="Pierce K.A."/>
            <person name="Xavier R.J."/>
            <person name="Alm E.J."/>
        </authorList>
    </citation>
    <scope>NUCLEOTIDE SEQUENCE [LARGE SCALE GENOMIC DNA]</scope>
    <source>
        <strain evidence="3 6">BIOML-A2</strain>
    </source>
</reference>
<evidence type="ECO:0000259" key="2">
    <source>
        <dbReference type="Pfam" id="PF18223"/>
    </source>
</evidence>
<keyword evidence="1" id="KW-1133">Transmembrane helix</keyword>
<evidence type="ECO:0000256" key="1">
    <source>
        <dbReference type="SAM" id="Phobius"/>
    </source>
</evidence>
<dbReference type="Gene3D" id="3.30.700.10">
    <property type="entry name" value="Glycoprotein, Type 4 Pilin"/>
    <property type="match status" value="1"/>
</dbReference>
<keyword evidence="1" id="KW-0472">Membrane</keyword>
<dbReference type="EMBL" id="FQVY01000003">
    <property type="protein sequence ID" value="SHG33079.1"/>
    <property type="molecule type" value="Genomic_DNA"/>
</dbReference>
<evidence type="ECO:0000313" key="5">
    <source>
        <dbReference type="Proteomes" id="UP000184089"/>
    </source>
</evidence>
<dbReference type="InterPro" id="IPR045584">
    <property type="entry name" value="Pilin-like"/>
</dbReference>
<dbReference type="Pfam" id="PF18223">
    <property type="entry name" value="PilJ_C"/>
    <property type="match status" value="1"/>
</dbReference>
<protein>
    <submittedName>
        <fullName evidence="4">Prepilin-type N-terminal cleavage/methylation domain-containing protein</fullName>
    </submittedName>
</protein>
<name>A0AAQ1RWG1_9FIRM</name>
<dbReference type="Proteomes" id="UP000184089">
    <property type="component" value="Unassembled WGS sequence"/>
</dbReference>